<sequence>MSQISRAGSLRTFNVGGCEVIDLDSDDDEDRPLHPYSQSSFASGSSFATTDIVDLCDSSDDEKLDPAYVLSQLSASASASRRTQSSTNVSSSWEDLDNQETSLFPLTKKRKNEDESGNTRKKRKTAEEVARDKGLKAVEREAMKQRKKDEKEAEREEAKAAKAREKLVQQAQKEAKKRYDEVNKVVTDKKATLVDCVVEVSSHIETHPVFGAWLQTFERKLRENSADFVYNSNKYNYPYIMQWWRRVDKEFNEELREWQPVDVPYHALEPIIALFYTAEDLIKKVRLHRDQVLEEIGHVKMMIDEEFMRLGSNVRVQRSSGDYQVFVIITEAKRYCEKNSKEDADALATFRIRANVQQRAHVVTCESRQEMAQKLQDISADMGIKPYKLIRRSHLPNVSDINVKCKSTFQETYKEMLMKVYKFTEPVANSVLTHKPTLNQLMESYNEIGDEGQRGLLFERVMVHRPNQAVPSSRSMNTSLSRRLHKVTFGLNPYAFVGPDTAMNMHH</sequence>
<dbReference type="InterPro" id="IPR033310">
    <property type="entry name" value="Mms4/EME1/EME2"/>
</dbReference>
<name>A0A0C3BI12_SERVB</name>
<evidence type="ECO:0000256" key="7">
    <source>
        <dbReference type="ARBA" id="ARBA00022801"/>
    </source>
</evidence>
<keyword evidence="6" id="KW-0227">DNA damage</keyword>
<evidence type="ECO:0000256" key="9">
    <source>
        <dbReference type="ARBA" id="ARBA00023172"/>
    </source>
</evidence>
<protein>
    <recommendedName>
        <fullName evidence="16">ERCC4 domain-containing protein</fullName>
    </recommendedName>
</protein>
<dbReference type="HOGENOM" id="CLU_529134_0_0_1"/>
<keyword evidence="9" id="KW-0233">DNA recombination</keyword>
<keyword evidence="7" id="KW-0378">Hydrolase</keyword>
<organism evidence="14 15">
    <name type="scientific">Serendipita vermifera MAFF 305830</name>
    <dbReference type="NCBI Taxonomy" id="933852"/>
    <lineage>
        <taxon>Eukaryota</taxon>
        <taxon>Fungi</taxon>
        <taxon>Dikarya</taxon>
        <taxon>Basidiomycota</taxon>
        <taxon>Agaricomycotina</taxon>
        <taxon>Agaricomycetes</taxon>
        <taxon>Sebacinales</taxon>
        <taxon>Serendipitaceae</taxon>
        <taxon>Serendipita</taxon>
    </lineage>
</organism>
<keyword evidence="8" id="KW-0460">Magnesium</keyword>
<dbReference type="GO" id="GO:0005634">
    <property type="term" value="C:nucleus"/>
    <property type="evidence" value="ECO:0007669"/>
    <property type="project" value="UniProtKB-SubCell"/>
</dbReference>
<dbReference type="GO" id="GO:0000712">
    <property type="term" value="P:resolution of meiotic recombination intermediates"/>
    <property type="evidence" value="ECO:0007669"/>
    <property type="project" value="TreeGrafter"/>
</dbReference>
<dbReference type="GO" id="GO:0031297">
    <property type="term" value="P:replication fork processing"/>
    <property type="evidence" value="ECO:0007669"/>
    <property type="project" value="TreeGrafter"/>
</dbReference>
<dbReference type="PANTHER" id="PTHR21077">
    <property type="entry name" value="EME1 PROTEIN"/>
    <property type="match status" value="1"/>
</dbReference>
<feature type="region of interest" description="Disordered" evidence="13">
    <location>
        <begin position="21"/>
        <end position="44"/>
    </location>
</feature>
<gene>
    <name evidence="14" type="ORF">M408DRAFT_327978</name>
</gene>
<dbReference type="GO" id="GO:0046872">
    <property type="term" value="F:metal ion binding"/>
    <property type="evidence" value="ECO:0007669"/>
    <property type="project" value="UniProtKB-KW"/>
</dbReference>
<keyword evidence="3" id="KW-0540">Nuclease</keyword>
<evidence type="ECO:0000256" key="5">
    <source>
        <dbReference type="ARBA" id="ARBA00022759"/>
    </source>
</evidence>
<proteinExistence type="predicted"/>
<dbReference type="GO" id="GO:0048476">
    <property type="term" value="C:Holliday junction resolvase complex"/>
    <property type="evidence" value="ECO:0007669"/>
    <property type="project" value="InterPro"/>
</dbReference>
<dbReference type="Proteomes" id="UP000054097">
    <property type="component" value="Unassembled WGS sequence"/>
</dbReference>
<dbReference type="AlphaFoldDB" id="A0A0C3BI12"/>
<evidence type="ECO:0008006" key="16">
    <source>
        <dbReference type="Google" id="ProtNLM"/>
    </source>
</evidence>
<keyword evidence="10" id="KW-0234">DNA repair</keyword>
<reference evidence="15" key="2">
    <citation type="submission" date="2015-01" db="EMBL/GenBank/DDBJ databases">
        <title>Evolutionary Origins and Diversification of the Mycorrhizal Mutualists.</title>
        <authorList>
            <consortium name="DOE Joint Genome Institute"/>
            <consortium name="Mycorrhizal Genomics Consortium"/>
            <person name="Kohler A."/>
            <person name="Kuo A."/>
            <person name="Nagy L.G."/>
            <person name="Floudas D."/>
            <person name="Copeland A."/>
            <person name="Barry K.W."/>
            <person name="Cichocki N."/>
            <person name="Veneault-Fourrey C."/>
            <person name="LaButti K."/>
            <person name="Lindquist E.A."/>
            <person name="Lipzen A."/>
            <person name="Lundell T."/>
            <person name="Morin E."/>
            <person name="Murat C."/>
            <person name="Riley R."/>
            <person name="Ohm R."/>
            <person name="Sun H."/>
            <person name="Tunlid A."/>
            <person name="Henrissat B."/>
            <person name="Grigoriev I.V."/>
            <person name="Hibbett D.S."/>
            <person name="Martin F."/>
        </authorList>
    </citation>
    <scope>NUCLEOTIDE SEQUENCE [LARGE SCALE GENOMIC DNA]</scope>
    <source>
        <strain evidence="15">MAFF 305830</strain>
    </source>
</reference>
<feature type="region of interest" description="Disordered" evidence="13">
    <location>
        <begin position="73"/>
        <end position="162"/>
    </location>
</feature>
<evidence type="ECO:0000256" key="4">
    <source>
        <dbReference type="ARBA" id="ARBA00022723"/>
    </source>
</evidence>
<feature type="compositionally biased region" description="Low complexity" evidence="13">
    <location>
        <begin position="73"/>
        <end position="87"/>
    </location>
</feature>
<keyword evidence="15" id="KW-1185">Reference proteome</keyword>
<dbReference type="Gene3D" id="1.10.150.670">
    <property type="entry name" value="Crossover junction endonuclease EME1, DNA-binding domain"/>
    <property type="match status" value="1"/>
</dbReference>
<feature type="compositionally biased region" description="Basic and acidic residues" evidence="13">
    <location>
        <begin position="125"/>
        <end position="162"/>
    </location>
</feature>
<keyword evidence="11" id="KW-0539">Nucleus</keyword>
<dbReference type="OrthoDB" id="343092at2759"/>
<evidence type="ECO:0000256" key="8">
    <source>
        <dbReference type="ARBA" id="ARBA00022842"/>
    </source>
</evidence>
<evidence type="ECO:0000256" key="10">
    <source>
        <dbReference type="ARBA" id="ARBA00023204"/>
    </source>
</evidence>
<evidence type="ECO:0000256" key="12">
    <source>
        <dbReference type="ARBA" id="ARBA00023254"/>
    </source>
</evidence>
<evidence type="ECO:0000256" key="11">
    <source>
        <dbReference type="ARBA" id="ARBA00023242"/>
    </source>
</evidence>
<dbReference type="EMBL" id="KN824283">
    <property type="protein sequence ID" value="KIM31096.1"/>
    <property type="molecule type" value="Genomic_DNA"/>
</dbReference>
<evidence type="ECO:0000256" key="2">
    <source>
        <dbReference type="ARBA" id="ARBA00004123"/>
    </source>
</evidence>
<comment type="cofactor">
    <cofactor evidence="1">
        <name>Mg(2+)</name>
        <dbReference type="ChEBI" id="CHEBI:18420"/>
    </cofactor>
</comment>
<keyword evidence="5" id="KW-0255">Endonuclease</keyword>
<evidence type="ECO:0000256" key="1">
    <source>
        <dbReference type="ARBA" id="ARBA00001946"/>
    </source>
</evidence>
<feature type="compositionally biased region" description="Polar residues" evidence="13">
    <location>
        <begin position="88"/>
        <end position="104"/>
    </location>
</feature>
<evidence type="ECO:0000313" key="14">
    <source>
        <dbReference type="EMBL" id="KIM31096.1"/>
    </source>
</evidence>
<evidence type="ECO:0000256" key="13">
    <source>
        <dbReference type="SAM" id="MobiDB-lite"/>
    </source>
</evidence>
<reference evidence="14 15" key="1">
    <citation type="submission" date="2014-04" db="EMBL/GenBank/DDBJ databases">
        <authorList>
            <consortium name="DOE Joint Genome Institute"/>
            <person name="Kuo A."/>
            <person name="Zuccaro A."/>
            <person name="Kohler A."/>
            <person name="Nagy L.G."/>
            <person name="Floudas D."/>
            <person name="Copeland A."/>
            <person name="Barry K.W."/>
            <person name="Cichocki N."/>
            <person name="Veneault-Fourrey C."/>
            <person name="LaButti K."/>
            <person name="Lindquist E.A."/>
            <person name="Lipzen A."/>
            <person name="Lundell T."/>
            <person name="Morin E."/>
            <person name="Murat C."/>
            <person name="Sun H."/>
            <person name="Tunlid A."/>
            <person name="Henrissat B."/>
            <person name="Grigoriev I.V."/>
            <person name="Hibbett D.S."/>
            <person name="Martin F."/>
            <person name="Nordberg H.P."/>
            <person name="Cantor M.N."/>
            <person name="Hua S.X."/>
        </authorList>
    </citation>
    <scope>NUCLEOTIDE SEQUENCE [LARGE SCALE GENOMIC DNA]</scope>
    <source>
        <strain evidence="14 15">MAFF 305830</strain>
    </source>
</reference>
<dbReference type="PANTHER" id="PTHR21077:SF5">
    <property type="entry name" value="CROSSOVER JUNCTION ENDONUCLEASE MMS4"/>
    <property type="match status" value="1"/>
</dbReference>
<keyword evidence="12" id="KW-0469">Meiosis</keyword>
<dbReference type="STRING" id="933852.A0A0C3BI12"/>
<dbReference type="InterPro" id="IPR042530">
    <property type="entry name" value="EME1/EME2_C"/>
</dbReference>
<evidence type="ECO:0000256" key="3">
    <source>
        <dbReference type="ARBA" id="ARBA00022722"/>
    </source>
</evidence>
<keyword evidence="4" id="KW-0479">Metal-binding</keyword>
<comment type="subcellular location">
    <subcellularLocation>
        <location evidence="2">Nucleus</location>
    </subcellularLocation>
</comment>
<evidence type="ECO:0000313" key="15">
    <source>
        <dbReference type="Proteomes" id="UP000054097"/>
    </source>
</evidence>
<dbReference type="GO" id="GO:0031573">
    <property type="term" value="P:mitotic intra-S DNA damage checkpoint signaling"/>
    <property type="evidence" value="ECO:0007669"/>
    <property type="project" value="TreeGrafter"/>
</dbReference>
<accession>A0A0C3BI12</accession>
<evidence type="ECO:0000256" key="6">
    <source>
        <dbReference type="ARBA" id="ARBA00022763"/>
    </source>
</evidence>
<feature type="compositionally biased region" description="Acidic residues" evidence="13">
    <location>
        <begin position="21"/>
        <end position="30"/>
    </location>
</feature>
<dbReference type="GO" id="GO:0008821">
    <property type="term" value="F:crossover junction DNA endonuclease activity"/>
    <property type="evidence" value="ECO:0007669"/>
    <property type="project" value="TreeGrafter"/>
</dbReference>
<dbReference type="GO" id="GO:0006302">
    <property type="term" value="P:double-strand break repair"/>
    <property type="evidence" value="ECO:0007669"/>
    <property type="project" value="TreeGrafter"/>
</dbReference>